<keyword evidence="3" id="KW-1185">Reference proteome</keyword>
<dbReference type="Gramene" id="TVU35790">
    <property type="protein sequence ID" value="TVU35790"/>
    <property type="gene ID" value="EJB05_17693"/>
</dbReference>
<organism evidence="2 3">
    <name type="scientific">Eragrostis curvula</name>
    <name type="common">weeping love grass</name>
    <dbReference type="NCBI Taxonomy" id="38414"/>
    <lineage>
        <taxon>Eukaryota</taxon>
        <taxon>Viridiplantae</taxon>
        <taxon>Streptophyta</taxon>
        <taxon>Embryophyta</taxon>
        <taxon>Tracheophyta</taxon>
        <taxon>Spermatophyta</taxon>
        <taxon>Magnoliopsida</taxon>
        <taxon>Liliopsida</taxon>
        <taxon>Poales</taxon>
        <taxon>Poaceae</taxon>
        <taxon>PACMAD clade</taxon>
        <taxon>Chloridoideae</taxon>
        <taxon>Eragrostideae</taxon>
        <taxon>Eragrostidinae</taxon>
        <taxon>Eragrostis</taxon>
    </lineage>
</organism>
<evidence type="ECO:0000313" key="3">
    <source>
        <dbReference type="Proteomes" id="UP000324897"/>
    </source>
</evidence>
<reference evidence="2 3" key="1">
    <citation type="journal article" date="2019" name="Sci. Rep.">
        <title>A high-quality genome of Eragrostis curvula grass provides insights into Poaceae evolution and supports new strategies to enhance forage quality.</title>
        <authorList>
            <person name="Carballo J."/>
            <person name="Santos B.A.C.M."/>
            <person name="Zappacosta D."/>
            <person name="Garbus I."/>
            <person name="Selva J.P."/>
            <person name="Gallo C.A."/>
            <person name="Diaz A."/>
            <person name="Albertini E."/>
            <person name="Caccamo M."/>
            <person name="Echenique V."/>
        </authorList>
    </citation>
    <scope>NUCLEOTIDE SEQUENCE [LARGE SCALE GENOMIC DNA]</scope>
    <source>
        <strain evidence="3">cv. Victoria</strain>
        <tissue evidence="2">Leaf</tissue>
    </source>
</reference>
<evidence type="ECO:0000256" key="1">
    <source>
        <dbReference type="SAM" id="MobiDB-lite"/>
    </source>
</evidence>
<feature type="compositionally biased region" description="Low complexity" evidence="1">
    <location>
        <begin position="129"/>
        <end position="140"/>
    </location>
</feature>
<accession>A0A5J9VL59</accession>
<sequence>GDPAAIPHERTQACSSHFSLSSSGCARLEFAVAAAPFRFSPELFRGQPATSPTVRAVAIKSRARRHGFMGTSDEHDGPGGVHDVSMPSECPVGDDGDTVVAVAGFTASTASARPGDGDDVPTDAAPGLTASMASARTAAR</sequence>
<name>A0A5J9VL59_9POAL</name>
<dbReference type="Proteomes" id="UP000324897">
    <property type="component" value="Unassembled WGS sequence"/>
</dbReference>
<proteinExistence type="predicted"/>
<feature type="non-terminal residue" evidence="2">
    <location>
        <position position="1"/>
    </location>
</feature>
<dbReference type="AlphaFoldDB" id="A0A5J9VL59"/>
<dbReference type="EMBL" id="RWGY01000009">
    <property type="protein sequence ID" value="TVU35790.1"/>
    <property type="molecule type" value="Genomic_DNA"/>
</dbReference>
<protein>
    <submittedName>
        <fullName evidence="2">Uncharacterized protein</fullName>
    </submittedName>
</protein>
<gene>
    <name evidence="2" type="ORF">EJB05_17693</name>
</gene>
<evidence type="ECO:0000313" key="2">
    <source>
        <dbReference type="EMBL" id="TVU35790.1"/>
    </source>
</evidence>
<comment type="caution">
    <text evidence="2">The sequence shown here is derived from an EMBL/GenBank/DDBJ whole genome shotgun (WGS) entry which is preliminary data.</text>
</comment>
<feature type="region of interest" description="Disordered" evidence="1">
    <location>
        <begin position="68"/>
        <end position="140"/>
    </location>
</feature>
<feature type="non-terminal residue" evidence="2">
    <location>
        <position position="140"/>
    </location>
</feature>